<dbReference type="AlphaFoldDB" id="A0A6B2H3H5"/>
<dbReference type="InterPro" id="IPR001375">
    <property type="entry name" value="Peptidase_S9_cat"/>
</dbReference>
<gene>
    <name evidence="3" type="ORF">GWO68_12030</name>
</gene>
<protein>
    <submittedName>
        <fullName evidence="3">Alpha/beta fold hydrolase</fullName>
    </submittedName>
</protein>
<accession>A0A6B2H3H5</accession>
<dbReference type="SUPFAM" id="SSF53474">
    <property type="entry name" value="alpha/beta-Hydrolases"/>
    <property type="match status" value="1"/>
</dbReference>
<evidence type="ECO:0000313" key="3">
    <source>
        <dbReference type="EMBL" id="NDK56648.1"/>
    </source>
</evidence>
<dbReference type="GO" id="GO:0052689">
    <property type="term" value="F:carboxylic ester hydrolase activity"/>
    <property type="evidence" value="ECO:0007669"/>
    <property type="project" value="UniProtKB-ARBA"/>
</dbReference>
<reference evidence="3 4" key="1">
    <citation type="submission" date="2020-01" db="EMBL/GenBank/DDBJ databases">
        <authorList>
            <person name="Kim M.K."/>
        </authorList>
    </citation>
    <scope>NUCLEOTIDE SEQUENCE [LARGE SCALE GENOMIC DNA]</scope>
    <source>
        <strain evidence="3 4">BT213</strain>
    </source>
</reference>
<feature type="domain" description="Peptidase S9 prolyl oligopeptidase catalytic" evidence="2">
    <location>
        <begin position="118"/>
        <end position="256"/>
    </location>
</feature>
<dbReference type="PANTHER" id="PTHR22946:SF9">
    <property type="entry name" value="POLYKETIDE TRANSFERASE AF380"/>
    <property type="match status" value="1"/>
</dbReference>
<organism evidence="3 4">
    <name type="scientific">Pontibacter fetidus</name>
    <dbReference type="NCBI Taxonomy" id="2700082"/>
    <lineage>
        <taxon>Bacteria</taxon>
        <taxon>Pseudomonadati</taxon>
        <taxon>Bacteroidota</taxon>
        <taxon>Cytophagia</taxon>
        <taxon>Cytophagales</taxon>
        <taxon>Hymenobacteraceae</taxon>
        <taxon>Pontibacter</taxon>
    </lineage>
</organism>
<evidence type="ECO:0000256" key="1">
    <source>
        <dbReference type="ARBA" id="ARBA00022801"/>
    </source>
</evidence>
<comment type="caution">
    <text evidence="3">The sequence shown here is derived from an EMBL/GenBank/DDBJ whole genome shotgun (WGS) entry which is preliminary data.</text>
</comment>
<dbReference type="PANTHER" id="PTHR22946">
    <property type="entry name" value="DIENELACTONE HYDROLASE DOMAIN-CONTAINING PROTEIN-RELATED"/>
    <property type="match status" value="1"/>
</dbReference>
<dbReference type="Pfam" id="PF00326">
    <property type="entry name" value="Peptidase_S9"/>
    <property type="match status" value="1"/>
</dbReference>
<sequence>MTTTLKVDFVVYPEHGRPFTADAVYPQTGKPKPVVIFTHGFKGFKDWGHYNLLAQYFAEQGFVFIKFNFAYNGTTVDNYADLHDLEAFGNNNFTLELDDLKALLDLVENVEGPLPYKELDLEHIYLIGHSRGGGTVILKAAEDTRVKAVATWAAVNKFDQRWDELENDKWEREGVQWITNARTGQKMPMYYQIMENYLANKQRLEIPKVIQKMQQPLLILHGKEDETLPIQMAHDLQTWKPDAEMHLLPGADHSFGGMHPYEKEELPEAARAAADLSIAFFRKHA</sequence>
<dbReference type="EMBL" id="JAAEAA010000014">
    <property type="protein sequence ID" value="NDK56648.1"/>
    <property type="molecule type" value="Genomic_DNA"/>
</dbReference>
<keyword evidence="1 3" id="KW-0378">Hydrolase</keyword>
<dbReference type="RefSeq" id="WP_162346702.1">
    <property type="nucleotide sequence ID" value="NZ_JAAEAA010000014.1"/>
</dbReference>
<dbReference type="InterPro" id="IPR050261">
    <property type="entry name" value="FrsA_esterase"/>
</dbReference>
<dbReference type="InterPro" id="IPR029058">
    <property type="entry name" value="AB_hydrolase_fold"/>
</dbReference>
<proteinExistence type="predicted"/>
<keyword evidence="4" id="KW-1185">Reference proteome</keyword>
<evidence type="ECO:0000259" key="2">
    <source>
        <dbReference type="Pfam" id="PF00326"/>
    </source>
</evidence>
<dbReference type="GO" id="GO:0008236">
    <property type="term" value="F:serine-type peptidase activity"/>
    <property type="evidence" value="ECO:0007669"/>
    <property type="project" value="InterPro"/>
</dbReference>
<dbReference type="Proteomes" id="UP000478546">
    <property type="component" value="Unassembled WGS sequence"/>
</dbReference>
<evidence type="ECO:0000313" key="4">
    <source>
        <dbReference type="Proteomes" id="UP000478546"/>
    </source>
</evidence>
<dbReference type="Gene3D" id="3.40.50.1820">
    <property type="entry name" value="alpha/beta hydrolase"/>
    <property type="match status" value="1"/>
</dbReference>
<dbReference type="GO" id="GO:0006508">
    <property type="term" value="P:proteolysis"/>
    <property type="evidence" value="ECO:0007669"/>
    <property type="project" value="InterPro"/>
</dbReference>
<name>A0A6B2H3H5_9BACT</name>